<keyword evidence="9" id="KW-1185">Reference proteome</keyword>
<evidence type="ECO:0000256" key="6">
    <source>
        <dbReference type="SAM" id="MobiDB-lite"/>
    </source>
</evidence>
<dbReference type="InterPro" id="IPR005016">
    <property type="entry name" value="TDE1/TMS"/>
</dbReference>
<dbReference type="OrthoDB" id="5963193at2759"/>
<evidence type="ECO:0000313" key="9">
    <source>
        <dbReference type="Proteomes" id="UP000243876"/>
    </source>
</evidence>
<keyword evidence="3 7" id="KW-0812">Transmembrane</keyword>
<comment type="similarity">
    <text evidence="2">Belongs to the TDE1 family.</text>
</comment>
<accession>A0A0D6ET62</accession>
<protein>
    <submittedName>
        <fullName evidence="8">SPOSA6832_04598-mRNA-1:cds</fullName>
    </submittedName>
</protein>
<dbReference type="PANTHER" id="PTHR10383:SF9">
    <property type="entry name" value="SERINE INCORPORATOR, ISOFORM F"/>
    <property type="match status" value="1"/>
</dbReference>
<feature type="transmembrane region" description="Helical" evidence="7">
    <location>
        <begin position="12"/>
        <end position="33"/>
    </location>
</feature>
<proteinExistence type="inferred from homology"/>
<feature type="region of interest" description="Disordered" evidence="6">
    <location>
        <begin position="430"/>
        <end position="453"/>
    </location>
</feature>
<gene>
    <name evidence="8" type="primary">SPOSA6832_04598</name>
</gene>
<feature type="transmembrane region" description="Helical" evidence="7">
    <location>
        <begin position="54"/>
        <end position="77"/>
    </location>
</feature>
<feature type="transmembrane region" description="Helical" evidence="7">
    <location>
        <begin position="465"/>
        <end position="487"/>
    </location>
</feature>
<dbReference type="Proteomes" id="UP000243876">
    <property type="component" value="Unassembled WGS sequence"/>
</dbReference>
<feature type="transmembrane region" description="Helical" evidence="7">
    <location>
        <begin position="395"/>
        <end position="415"/>
    </location>
</feature>
<feature type="transmembrane region" description="Helical" evidence="7">
    <location>
        <begin position="271"/>
        <end position="291"/>
    </location>
</feature>
<feature type="transmembrane region" description="Helical" evidence="7">
    <location>
        <begin position="238"/>
        <end position="259"/>
    </location>
</feature>
<dbReference type="EMBL" id="CENE01000034">
    <property type="protein sequence ID" value="CEQ42760.1"/>
    <property type="molecule type" value="Genomic_DNA"/>
</dbReference>
<sequence length="556" mass="59846">MGALASIPLLGSVAGIGTSALSACVSGLAFFCTGQAASALTKSCNCNSSVATRVGFSLIFLLNSLLAWIMLSDWAIRRVERWSYDWIKMSCDEGRCYGVLAVHRICFALALFHMVLSALLVGVKDTRTKRAAIQNGWWGPKVLAWLLLIYLSFLIPNGFYMVYGNYISLVGSTAFILIGLVLLVDFAHSWSETCLAKWEETDSPVWKWTLIGSTLGLYAVTLALTVVQYVFFAGSGCALNTTLITLNWVLSLAVSVLSISPAIQESNPRSGLAQSGMVVAYTSYLITSAIANHDDDKATSCNPLQRRAAGARTGMVVMGAVFTFLAIAYSTSRAATQSKAFVPGRKGGRRPDPSELGYSALSQTGGAGEHEDEAELGNVTTTQQPGRKQSLRYQALQAAVAEGFVLSLLPSLWFFSHDVLETCSSLPASVLDESDSDSEDDEAPGGASPVVNDDEKTGTRYNYSWFHVIFILATMYVAMLLTNWNVVSTVPATSPSSAPSLLSSSLSAIAADEGTPVRIGRSHVAMWMRVVSSWVCLALYAWSLVAPVLWPDRFGE</sequence>
<name>A0A0D6ET62_SPOSA</name>
<dbReference type="PANTHER" id="PTHR10383">
    <property type="entry name" value="SERINE INCORPORATOR"/>
    <property type="match status" value="1"/>
</dbReference>
<evidence type="ECO:0000256" key="7">
    <source>
        <dbReference type="SAM" id="Phobius"/>
    </source>
</evidence>
<comment type="subcellular location">
    <subcellularLocation>
        <location evidence="1">Membrane</location>
        <topology evidence="1">Multi-pass membrane protein</topology>
    </subcellularLocation>
</comment>
<evidence type="ECO:0000313" key="8">
    <source>
        <dbReference type="EMBL" id="CEQ42760.1"/>
    </source>
</evidence>
<evidence type="ECO:0000256" key="1">
    <source>
        <dbReference type="ARBA" id="ARBA00004141"/>
    </source>
</evidence>
<evidence type="ECO:0000256" key="5">
    <source>
        <dbReference type="ARBA" id="ARBA00023136"/>
    </source>
</evidence>
<feature type="region of interest" description="Disordered" evidence="6">
    <location>
        <begin position="340"/>
        <end position="387"/>
    </location>
</feature>
<dbReference type="GO" id="GO:0016020">
    <property type="term" value="C:membrane"/>
    <property type="evidence" value="ECO:0007669"/>
    <property type="project" value="UniProtKB-SubCell"/>
</dbReference>
<feature type="transmembrane region" description="Helical" evidence="7">
    <location>
        <begin position="97"/>
        <end position="121"/>
    </location>
</feature>
<feature type="transmembrane region" description="Helical" evidence="7">
    <location>
        <begin position="208"/>
        <end position="232"/>
    </location>
</feature>
<evidence type="ECO:0000256" key="4">
    <source>
        <dbReference type="ARBA" id="ARBA00022989"/>
    </source>
</evidence>
<reference evidence="9" key="1">
    <citation type="submission" date="2015-02" db="EMBL/GenBank/DDBJ databases">
        <authorList>
            <person name="Gon?alves P."/>
        </authorList>
    </citation>
    <scope>NUCLEOTIDE SEQUENCE [LARGE SCALE GENOMIC DNA]</scope>
</reference>
<keyword evidence="5 7" id="KW-0472">Membrane</keyword>
<evidence type="ECO:0000256" key="3">
    <source>
        <dbReference type="ARBA" id="ARBA00022692"/>
    </source>
</evidence>
<dbReference type="Pfam" id="PF03348">
    <property type="entry name" value="Serinc"/>
    <property type="match status" value="1"/>
</dbReference>
<organism evidence="8 9">
    <name type="scientific">Sporidiobolus salmonicolor</name>
    <name type="common">Yeast-like fungus</name>
    <name type="synonym">Sporobolomyces salmonicolor</name>
    <dbReference type="NCBI Taxonomy" id="5005"/>
    <lineage>
        <taxon>Eukaryota</taxon>
        <taxon>Fungi</taxon>
        <taxon>Dikarya</taxon>
        <taxon>Basidiomycota</taxon>
        <taxon>Pucciniomycotina</taxon>
        <taxon>Microbotryomycetes</taxon>
        <taxon>Sporidiobolales</taxon>
        <taxon>Sporidiobolaceae</taxon>
        <taxon>Sporobolomyces</taxon>
    </lineage>
</organism>
<feature type="transmembrane region" description="Helical" evidence="7">
    <location>
        <begin position="166"/>
        <end position="187"/>
    </location>
</feature>
<dbReference type="AlphaFoldDB" id="A0A0D6ET62"/>
<feature type="compositionally biased region" description="Polar residues" evidence="6">
    <location>
        <begin position="378"/>
        <end position="387"/>
    </location>
</feature>
<feature type="compositionally biased region" description="Acidic residues" evidence="6">
    <location>
        <begin position="432"/>
        <end position="443"/>
    </location>
</feature>
<feature type="transmembrane region" description="Helical" evidence="7">
    <location>
        <begin position="142"/>
        <end position="160"/>
    </location>
</feature>
<evidence type="ECO:0000256" key="2">
    <source>
        <dbReference type="ARBA" id="ARBA00006665"/>
    </source>
</evidence>
<feature type="transmembrane region" description="Helical" evidence="7">
    <location>
        <begin position="527"/>
        <end position="550"/>
    </location>
</feature>
<keyword evidence="4 7" id="KW-1133">Transmembrane helix</keyword>
<feature type="transmembrane region" description="Helical" evidence="7">
    <location>
        <begin position="311"/>
        <end position="329"/>
    </location>
</feature>